<accession>A0ABQ0PTR8</accession>
<evidence type="ECO:0000313" key="2">
    <source>
        <dbReference type="Proteomes" id="UP001065047"/>
    </source>
</evidence>
<sequence length="80" mass="8497">MKVSSTSPVSDYAGLGSIAAVRAAKRFKTVSLWSPFLGPSGLMMGTNIGGVEKDRLQALSTFLYQGEEAFPDPTDGKLRS</sequence>
<dbReference type="EMBL" id="BAPF01000029">
    <property type="protein sequence ID" value="GBQ80259.1"/>
    <property type="molecule type" value="Genomic_DNA"/>
</dbReference>
<evidence type="ECO:0000313" key="1">
    <source>
        <dbReference type="EMBL" id="GBQ80259.1"/>
    </source>
</evidence>
<dbReference type="Proteomes" id="UP001065047">
    <property type="component" value="Unassembled WGS sequence"/>
</dbReference>
<comment type="caution">
    <text evidence="1">The sequence shown here is derived from an EMBL/GenBank/DDBJ whole genome shotgun (WGS) entry which is preliminary data.</text>
</comment>
<keyword evidence="2" id="KW-1185">Reference proteome</keyword>
<protein>
    <submittedName>
        <fullName evidence="1">Uncharacterized protein</fullName>
    </submittedName>
</protein>
<gene>
    <name evidence="1" type="ORF">AA14337_1674</name>
</gene>
<name>A0ABQ0PTR8_9PROT</name>
<reference evidence="1" key="1">
    <citation type="submission" date="2013-04" db="EMBL/GenBank/DDBJ databases">
        <title>The genome sequencing project of 58 acetic acid bacteria.</title>
        <authorList>
            <person name="Okamoto-Kainuma A."/>
            <person name="Ishikawa M."/>
            <person name="Umino S."/>
            <person name="Koizumi Y."/>
            <person name="Shiwa Y."/>
            <person name="Yoshikawa H."/>
            <person name="Matsutani M."/>
            <person name="Matsushita K."/>
        </authorList>
    </citation>
    <scope>NUCLEOTIDE SEQUENCE</scope>
    <source>
        <strain evidence="1">DSM 14337</strain>
    </source>
</reference>
<proteinExistence type="predicted"/>
<organism evidence="1 2">
    <name type="scientific">Acetobacter malorum DSM 14337</name>
    <dbReference type="NCBI Taxonomy" id="1307910"/>
    <lineage>
        <taxon>Bacteria</taxon>
        <taxon>Pseudomonadati</taxon>
        <taxon>Pseudomonadota</taxon>
        <taxon>Alphaproteobacteria</taxon>
        <taxon>Acetobacterales</taxon>
        <taxon>Acetobacteraceae</taxon>
        <taxon>Acetobacter</taxon>
    </lineage>
</organism>